<keyword evidence="1" id="KW-0805">Transcription regulation</keyword>
<dbReference type="InterPro" id="IPR018062">
    <property type="entry name" value="HTH_AraC-typ_CS"/>
</dbReference>
<organism evidence="5 6">
    <name type="scientific">Lactobacillus ultunensis DSM 16047</name>
    <dbReference type="NCBI Taxonomy" id="525365"/>
    <lineage>
        <taxon>Bacteria</taxon>
        <taxon>Bacillati</taxon>
        <taxon>Bacillota</taxon>
        <taxon>Bacilli</taxon>
        <taxon>Lactobacillales</taxon>
        <taxon>Lactobacillaceae</taxon>
        <taxon>Lactobacillus</taxon>
    </lineage>
</organism>
<evidence type="ECO:0000256" key="1">
    <source>
        <dbReference type="ARBA" id="ARBA00023015"/>
    </source>
</evidence>
<dbReference type="Gene3D" id="2.60.40.1500">
    <property type="entry name" value="Glycosyl hydrolase domain, family 39"/>
    <property type="match status" value="1"/>
</dbReference>
<evidence type="ECO:0000313" key="5">
    <source>
        <dbReference type="EMBL" id="EEJ72640.1"/>
    </source>
</evidence>
<sequence>MLIENGKIGEINFYNRGQNYVLSENLHIIYNLNDPIRIKFSTSDFELEKTDLIMIPVNGNANIFCSSPQSIYLDVNLNKNFLENFVRKGQIISCTPKSIGQKSYKELVFLLNKLCSSFIGQNQIELERILFEIVITIKTGFVSDLSSLESPLKIKIKNFVQQNFTENITLEKTAQELNITPQYLSNYFKDHFRTTYIHYLNELRLDKSIQLLNDSNYKIVNVAFDSGFNSVSTFNRLFKNRYGISPLVWRKKNNINKDELKDINQEIIKRANEENKREEIQISPNYNKISEKKIKIIHVGLDALDNDNALRSFESLKVNTLMFDFDYEKGDIQNYIRQIENKIGKFIKEDIDIVVQLNLNASSSIEGITKNLNYLFEYFANLISINRVRKWGICFSGLSNFSLTQINTLCQRIENKILNRLKIHGPIFYRGNYQDLEKIIDLPLTKNKILLLDVFVKKMNIDTFSYYLKKLRNKFDGPIFLENLTFFRANYKLLNDTEIRAKSFLELMLRNYDEIDGVVINNLIDIGNHMNEVLSGDNGIETKEWLPKPIYHALCFLNIQGKYILSIKDNYIISWNGENDYSVLMLCPSTFTRHEFKLTYDNYLQLIKQEQHKFDLQFGALKSGKYKLKIRKINSTVGNIIEGYKDLDYSENLSLDEFMYLKNRVQPEMMIKKYLVDKGLDLFFDLKQDDIIFAHLIYLY</sequence>
<dbReference type="InterPro" id="IPR009057">
    <property type="entry name" value="Homeodomain-like_sf"/>
</dbReference>
<dbReference type="AlphaFoldDB" id="C2ELJ2"/>
<dbReference type="RefSeq" id="WP_007125070.1">
    <property type="nucleotide sequence ID" value="NZ_AZFO01000020.1"/>
</dbReference>
<dbReference type="GO" id="GO:0003700">
    <property type="term" value="F:DNA-binding transcription factor activity"/>
    <property type="evidence" value="ECO:0007669"/>
    <property type="project" value="InterPro"/>
</dbReference>
<evidence type="ECO:0000256" key="2">
    <source>
        <dbReference type="ARBA" id="ARBA00023125"/>
    </source>
</evidence>
<comment type="caution">
    <text evidence="5">The sequence shown here is derived from an EMBL/GenBank/DDBJ whole genome shotgun (WGS) entry which is preliminary data.</text>
</comment>
<dbReference type="STRING" id="525365.HMPREF0548_0538"/>
<gene>
    <name evidence="5" type="ORF">HMPREF0548_0538</name>
</gene>
<dbReference type="InterPro" id="IPR018060">
    <property type="entry name" value="HTH_AraC"/>
</dbReference>
<dbReference type="PANTHER" id="PTHR43280">
    <property type="entry name" value="ARAC-FAMILY TRANSCRIPTIONAL REGULATOR"/>
    <property type="match status" value="1"/>
</dbReference>
<dbReference type="Gene3D" id="1.10.10.60">
    <property type="entry name" value="Homeodomain-like"/>
    <property type="match status" value="2"/>
</dbReference>
<dbReference type="Pfam" id="PF12833">
    <property type="entry name" value="HTH_18"/>
    <property type="match status" value="1"/>
</dbReference>
<dbReference type="SUPFAM" id="SSF46689">
    <property type="entry name" value="Homeodomain-like"/>
    <property type="match status" value="1"/>
</dbReference>
<dbReference type="PATRIC" id="fig|525365.8.peg.761"/>
<name>C2ELJ2_9LACO</name>
<proteinExistence type="predicted"/>
<dbReference type="OrthoDB" id="9788446at2"/>
<dbReference type="SMART" id="SM00342">
    <property type="entry name" value="HTH_ARAC"/>
    <property type="match status" value="1"/>
</dbReference>
<dbReference type="HOGENOM" id="CLU_393702_0_0_9"/>
<protein>
    <submittedName>
        <fullName evidence="5">Transcriptional regulator, AraC family</fullName>
    </submittedName>
</protein>
<dbReference type="PANTHER" id="PTHR43280:SF2">
    <property type="entry name" value="HTH-TYPE TRANSCRIPTIONAL REGULATOR EXSA"/>
    <property type="match status" value="1"/>
</dbReference>
<feature type="domain" description="HTH araC/xylS-type" evidence="4">
    <location>
        <begin position="154"/>
        <end position="252"/>
    </location>
</feature>
<dbReference type="EMBL" id="ACGU01000032">
    <property type="protein sequence ID" value="EEJ72640.1"/>
    <property type="molecule type" value="Genomic_DNA"/>
</dbReference>
<dbReference type="PROSITE" id="PS00041">
    <property type="entry name" value="HTH_ARAC_FAMILY_1"/>
    <property type="match status" value="1"/>
</dbReference>
<dbReference type="eggNOG" id="COG2207">
    <property type="taxonomic scope" value="Bacteria"/>
</dbReference>
<accession>C2ELJ2</accession>
<keyword evidence="2" id="KW-0238">DNA-binding</keyword>
<reference evidence="5 6" key="1">
    <citation type="submission" date="2009-01" db="EMBL/GenBank/DDBJ databases">
        <authorList>
            <person name="Qin X."/>
            <person name="Bachman B."/>
            <person name="Battles P."/>
            <person name="Bell A."/>
            <person name="Bess C."/>
            <person name="Bickham C."/>
            <person name="Chaboub L."/>
            <person name="Chen D."/>
            <person name="Coyle M."/>
            <person name="Deiros D.R."/>
            <person name="Dinh H."/>
            <person name="Forbes L."/>
            <person name="Fowler G."/>
            <person name="Francisco L."/>
            <person name="Fu Q."/>
            <person name="Gubbala S."/>
            <person name="Hale W."/>
            <person name="Han Y."/>
            <person name="Hemphill L."/>
            <person name="Highlander S.K."/>
            <person name="Hirani K."/>
            <person name="Hogues M."/>
            <person name="Jackson L."/>
            <person name="Jakkamsetti A."/>
            <person name="Javaid M."/>
            <person name="Jiang H."/>
            <person name="Korchina V."/>
            <person name="Kovar C."/>
            <person name="Lara F."/>
            <person name="Lee S."/>
            <person name="Mata R."/>
            <person name="Mathew T."/>
            <person name="Moen C."/>
            <person name="Morales K."/>
            <person name="Munidasa M."/>
            <person name="Nazareth L."/>
            <person name="Ngo R."/>
            <person name="Nguyen L."/>
            <person name="Okwuonu G."/>
            <person name="Ongeri F."/>
            <person name="Patil S."/>
            <person name="Petrosino J."/>
            <person name="Pham C."/>
            <person name="Pham P."/>
            <person name="Pu L.-L."/>
            <person name="Puazo M."/>
            <person name="Raj R."/>
            <person name="Reid J."/>
            <person name="Rouhana J."/>
            <person name="Saada N."/>
            <person name="Shang Y."/>
            <person name="Simmons D."/>
            <person name="Thornton R."/>
            <person name="Warren J."/>
            <person name="Weissenberger G."/>
            <person name="Zhang J."/>
            <person name="Zhang L."/>
            <person name="Zhou C."/>
            <person name="Zhu D."/>
            <person name="Muzny D."/>
            <person name="Worley K."/>
            <person name="Gibbs R."/>
        </authorList>
    </citation>
    <scope>NUCLEOTIDE SEQUENCE [LARGE SCALE GENOMIC DNA]</scope>
    <source>
        <strain evidence="5 6">DSM 16047</strain>
    </source>
</reference>
<dbReference type="GO" id="GO:0043565">
    <property type="term" value="F:sequence-specific DNA binding"/>
    <property type="evidence" value="ECO:0007669"/>
    <property type="project" value="InterPro"/>
</dbReference>
<dbReference type="Proteomes" id="UP000005583">
    <property type="component" value="Unassembled WGS sequence"/>
</dbReference>
<evidence type="ECO:0000313" key="6">
    <source>
        <dbReference type="Proteomes" id="UP000005583"/>
    </source>
</evidence>
<dbReference type="PROSITE" id="PS01124">
    <property type="entry name" value="HTH_ARAC_FAMILY_2"/>
    <property type="match status" value="1"/>
</dbReference>
<evidence type="ECO:0000256" key="3">
    <source>
        <dbReference type="ARBA" id="ARBA00023163"/>
    </source>
</evidence>
<keyword evidence="6" id="KW-1185">Reference proteome</keyword>
<evidence type="ECO:0000259" key="4">
    <source>
        <dbReference type="PROSITE" id="PS01124"/>
    </source>
</evidence>
<keyword evidence="3" id="KW-0804">Transcription</keyword>